<dbReference type="Proteomes" id="UP000018888">
    <property type="component" value="Unassembled WGS sequence"/>
</dbReference>
<evidence type="ECO:0000313" key="2">
    <source>
        <dbReference type="Proteomes" id="UP000018888"/>
    </source>
</evidence>
<keyword evidence="2" id="KW-1185">Reference proteome</keyword>
<evidence type="ECO:0000313" key="1">
    <source>
        <dbReference type="EMBL" id="POG78264.1"/>
    </source>
</evidence>
<reference evidence="1 2" key="2">
    <citation type="journal article" date="2018" name="New Phytol.">
        <title>High intraspecific genome diversity in the model arbuscular mycorrhizal symbiont Rhizophagus irregularis.</title>
        <authorList>
            <person name="Chen E.C.H."/>
            <person name="Morin E."/>
            <person name="Beaudet D."/>
            <person name="Noel J."/>
            <person name="Yildirir G."/>
            <person name="Ndikumana S."/>
            <person name="Charron P."/>
            <person name="St-Onge C."/>
            <person name="Giorgi J."/>
            <person name="Kruger M."/>
            <person name="Marton T."/>
            <person name="Ropars J."/>
            <person name="Grigoriev I.V."/>
            <person name="Hainaut M."/>
            <person name="Henrissat B."/>
            <person name="Roux C."/>
            <person name="Martin F."/>
            <person name="Corradi N."/>
        </authorList>
    </citation>
    <scope>NUCLEOTIDE SEQUENCE [LARGE SCALE GENOMIC DNA]</scope>
    <source>
        <strain evidence="1 2">DAOM 197198</strain>
    </source>
</reference>
<proteinExistence type="predicted"/>
<comment type="caution">
    <text evidence="1">The sequence shown here is derived from an EMBL/GenBank/DDBJ whole genome shotgun (WGS) entry which is preliminary data.</text>
</comment>
<protein>
    <submittedName>
        <fullName evidence="1">Uncharacterized protein</fullName>
    </submittedName>
</protein>
<dbReference type="AlphaFoldDB" id="A0A2P4QKV4"/>
<name>A0A2P4QKV4_RHIID</name>
<dbReference type="EMBL" id="AUPC02000034">
    <property type="protein sequence ID" value="POG78264.1"/>
    <property type="molecule type" value="Genomic_DNA"/>
</dbReference>
<reference evidence="1 2" key="1">
    <citation type="journal article" date="2013" name="Proc. Natl. Acad. Sci. U.S.A.">
        <title>Genome of an arbuscular mycorrhizal fungus provides insight into the oldest plant symbiosis.</title>
        <authorList>
            <person name="Tisserant E."/>
            <person name="Malbreil M."/>
            <person name="Kuo A."/>
            <person name="Kohler A."/>
            <person name="Symeonidi A."/>
            <person name="Balestrini R."/>
            <person name="Charron P."/>
            <person name="Duensing N."/>
            <person name="Frei Dit Frey N."/>
            <person name="Gianinazzi-Pearson V."/>
            <person name="Gilbert L.B."/>
            <person name="Handa Y."/>
            <person name="Herr J.R."/>
            <person name="Hijri M."/>
            <person name="Koul R."/>
            <person name="Kawaguchi M."/>
            <person name="Krajinski F."/>
            <person name="Lammers P.J."/>
            <person name="Masclaux F.G."/>
            <person name="Murat C."/>
            <person name="Morin E."/>
            <person name="Ndikumana S."/>
            <person name="Pagni M."/>
            <person name="Petitpierre D."/>
            <person name="Requena N."/>
            <person name="Rosikiewicz P."/>
            <person name="Riley R."/>
            <person name="Saito K."/>
            <person name="San Clemente H."/>
            <person name="Shapiro H."/>
            <person name="van Tuinen D."/>
            <person name="Becard G."/>
            <person name="Bonfante P."/>
            <person name="Paszkowski U."/>
            <person name="Shachar-Hill Y.Y."/>
            <person name="Tuskan G.A."/>
            <person name="Young P.W."/>
            <person name="Sanders I.R."/>
            <person name="Henrissat B."/>
            <person name="Rensing S.A."/>
            <person name="Grigoriev I.V."/>
            <person name="Corradi N."/>
            <person name="Roux C."/>
            <person name="Martin F."/>
        </authorList>
    </citation>
    <scope>NUCLEOTIDE SEQUENCE [LARGE SCALE GENOMIC DNA]</scope>
    <source>
        <strain evidence="1 2">DAOM 197198</strain>
    </source>
</reference>
<gene>
    <name evidence="1" type="ORF">GLOIN_2v1767026</name>
</gene>
<organism evidence="1 2">
    <name type="scientific">Rhizophagus irregularis (strain DAOM 181602 / DAOM 197198 / MUCL 43194)</name>
    <name type="common">Arbuscular mycorrhizal fungus</name>
    <name type="synonym">Glomus intraradices</name>
    <dbReference type="NCBI Taxonomy" id="747089"/>
    <lineage>
        <taxon>Eukaryota</taxon>
        <taxon>Fungi</taxon>
        <taxon>Fungi incertae sedis</taxon>
        <taxon>Mucoromycota</taxon>
        <taxon>Glomeromycotina</taxon>
        <taxon>Glomeromycetes</taxon>
        <taxon>Glomerales</taxon>
        <taxon>Glomeraceae</taxon>
        <taxon>Rhizophagus</taxon>
    </lineage>
</organism>
<accession>A0A2P4QKV4</accession>
<sequence>MNMLGTHLILERFWQATLIQDTLNIYNEARMAGTNNGWHLVIDTEAEKTTIPFFLRQRLQNSHDGWWLEYEMADGYGKDLRIYQASRP</sequence>